<evidence type="ECO:0000313" key="1">
    <source>
        <dbReference type="EMBL" id="AFD06473.1"/>
    </source>
</evidence>
<keyword evidence="1" id="KW-0378">Hydrolase</keyword>
<keyword evidence="1" id="KW-0540">Nuclease</keyword>
<dbReference type="RefSeq" id="WP_014679700.1">
    <property type="nucleotide sequence ID" value="NC_017770.1"/>
</dbReference>
<keyword evidence="2" id="KW-1185">Reference proteome</keyword>
<protein>
    <submittedName>
        <fullName evidence="1">Putative endonuclease containing a URI domain</fullName>
    </submittedName>
</protein>
<proteinExistence type="predicted"/>
<accession>H8KTL5</accession>
<dbReference type="Proteomes" id="UP000007590">
    <property type="component" value="Chromosome"/>
</dbReference>
<evidence type="ECO:0000313" key="2">
    <source>
        <dbReference type="Proteomes" id="UP000007590"/>
    </source>
</evidence>
<organism evidence="1 2">
    <name type="scientific">Solitalea canadensis (strain ATCC 29591 / DSM 3403 / JCM 21819 / LMG 8368 / NBRC 15130 / NCIMB 12057 / USAM 9D)</name>
    <name type="common">Flexibacter canadensis</name>
    <dbReference type="NCBI Taxonomy" id="929556"/>
    <lineage>
        <taxon>Bacteria</taxon>
        <taxon>Pseudomonadati</taxon>
        <taxon>Bacteroidota</taxon>
        <taxon>Sphingobacteriia</taxon>
        <taxon>Sphingobacteriales</taxon>
        <taxon>Sphingobacteriaceae</taxon>
        <taxon>Solitalea</taxon>
    </lineage>
</organism>
<dbReference type="AlphaFoldDB" id="H8KTL5"/>
<dbReference type="Gene3D" id="3.40.1440.10">
    <property type="entry name" value="GIY-YIG endonuclease"/>
    <property type="match status" value="1"/>
</dbReference>
<dbReference type="HOGENOM" id="CLU_135650_2_0_10"/>
<dbReference type="EMBL" id="CP003349">
    <property type="protein sequence ID" value="AFD06473.1"/>
    <property type="molecule type" value="Genomic_DNA"/>
</dbReference>
<dbReference type="eggNOG" id="COG2827">
    <property type="taxonomic scope" value="Bacteria"/>
</dbReference>
<keyword evidence="1" id="KW-0255">Endonuclease</keyword>
<gene>
    <name evidence="1" type="ordered locus">Solca_1387</name>
</gene>
<dbReference type="OrthoDB" id="795217at2"/>
<dbReference type="GO" id="GO:0004519">
    <property type="term" value="F:endonuclease activity"/>
    <property type="evidence" value="ECO:0007669"/>
    <property type="project" value="UniProtKB-KW"/>
</dbReference>
<dbReference type="InterPro" id="IPR035901">
    <property type="entry name" value="GIY-YIG_endonuc_sf"/>
</dbReference>
<sequence length="128" mass="15197">MATFNRSNVHQLVEKRYIYFMTDRNRSAITIGISNDLIHTINAYRNSPSMFFDYSTSHMRLVYFEEFTNETLLHKRYEFLKMLTKAQKEKLIRSVNADWVDLSIGVDFEEILDINYSLRKIKINIAAC</sequence>
<dbReference type="STRING" id="929556.Solca_1387"/>
<reference evidence="1" key="1">
    <citation type="submission" date="2012-02" db="EMBL/GenBank/DDBJ databases">
        <title>The complete genome of Solitalea canadensis DSM 3403.</title>
        <authorList>
            <consortium name="US DOE Joint Genome Institute (JGI-PGF)"/>
            <person name="Lucas S."/>
            <person name="Copeland A."/>
            <person name="Lapidus A."/>
            <person name="Glavina del Rio T."/>
            <person name="Dalin E."/>
            <person name="Tice H."/>
            <person name="Bruce D."/>
            <person name="Goodwin L."/>
            <person name="Pitluck S."/>
            <person name="Peters L."/>
            <person name="Ovchinnikova G."/>
            <person name="Lu M."/>
            <person name="Kyrpides N."/>
            <person name="Mavromatis K."/>
            <person name="Ivanova N."/>
            <person name="Brettin T."/>
            <person name="Detter J.C."/>
            <person name="Han C."/>
            <person name="Larimer F."/>
            <person name="Land M."/>
            <person name="Hauser L."/>
            <person name="Markowitz V."/>
            <person name="Cheng J.-F."/>
            <person name="Hugenholtz P."/>
            <person name="Woyke T."/>
            <person name="Wu D."/>
            <person name="Spring S."/>
            <person name="Schroeder M."/>
            <person name="Kopitz M."/>
            <person name="Brambilla E."/>
            <person name="Klenk H.-P."/>
            <person name="Eisen J.A."/>
        </authorList>
    </citation>
    <scope>NUCLEOTIDE SEQUENCE</scope>
    <source>
        <strain evidence="1">DSM 3403</strain>
    </source>
</reference>
<name>H8KTL5_SOLCM</name>
<dbReference type="KEGG" id="scn:Solca_1387"/>